<sequence length="69" mass="7503">MPKRGEDVGRPFCFAVLGLVLGAGIGIVIFALTAQVWWFGLFMLGLVVGALIDQNRGIGHHRRVGERRG</sequence>
<comment type="caution">
    <text evidence="2">The sequence shown here is derived from an EMBL/GenBank/DDBJ whole genome shotgun (WGS) entry which is preliminary data.</text>
</comment>
<organism evidence="2 3">
    <name type="scientific">Microlunatus panaciterrae</name>
    <dbReference type="NCBI Taxonomy" id="400768"/>
    <lineage>
        <taxon>Bacteria</taxon>
        <taxon>Bacillati</taxon>
        <taxon>Actinomycetota</taxon>
        <taxon>Actinomycetes</taxon>
        <taxon>Propionibacteriales</taxon>
        <taxon>Propionibacteriaceae</taxon>
        <taxon>Microlunatus</taxon>
    </lineage>
</organism>
<keyword evidence="3" id="KW-1185">Reference proteome</keyword>
<dbReference type="Proteomes" id="UP000704762">
    <property type="component" value="Unassembled WGS sequence"/>
</dbReference>
<gene>
    <name evidence="2" type="ORF">JOE57_001969</name>
</gene>
<evidence type="ECO:0008006" key="4">
    <source>
        <dbReference type="Google" id="ProtNLM"/>
    </source>
</evidence>
<feature type="transmembrane region" description="Helical" evidence="1">
    <location>
        <begin position="36"/>
        <end position="53"/>
    </location>
</feature>
<evidence type="ECO:0000313" key="3">
    <source>
        <dbReference type="Proteomes" id="UP000704762"/>
    </source>
</evidence>
<dbReference type="RefSeq" id="WP_204917550.1">
    <property type="nucleotide sequence ID" value="NZ_BAAAQP010000002.1"/>
</dbReference>
<accession>A0ABS2RJ62</accession>
<keyword evidence="1" id="KW-0472">Membrane</keyword>
<evidence type="ECO:0000313" key="2">
    <source>
        <dbReference type="EMBL" id="MBM7799048.1"/>
    </source>
</evidence>
<proteinExistence type="predicted"/>
<keyword evidence="1" id="KW-0812">Transmembrane</keyword>
<dbReference type="EMBL" id="JAFBCF010000001">
    <property type="protein sequence ID" value="MBM7799048.1"/>
    <property type="molecule type" value="Genomic_DNA"/>
</dbReference>
<protein>
    <recommendedName>
        <fullName evidence="4">DUF2273 domain-containing protein</fullName>
    </recommendedName>
</protein>
<keyword evidence="1" id="KW-1133">Transmembrane helix</keyword>
<reference evidence="2 3" key="1">
    <citation type="submission" date="2021-01" db="EMBL/GenBank/DDBJ databases">
        <title>Sequencing the genomes of 1000 actinobacteria strains.</title>
        <authorList>
            <person name="Klenk H.-P."/>
        </authorList>
    </citation>
    <scope>NUCLEOTIDE SEQUENCE [LARGE SCALE GENOMIC DNA]</scope>
    <source>
        <strain evidence="2 3">DSM 18662</strain>
    </source>
</reference>
<evidence type="ECO:0000256" key="1">
    <source>
        <dbReference type="SAM" id="Phobius"/>
    </source>
</evidence>
<feature type="transmembrane region" description="Helical" evidence="1">
    <location>
        <begin position="12"/>
        <end position="30"/>
    </location>
</feature>
<name>A0ABS2RJ62_9ACTN</name>